<sequence length="90" mass="10200">MAEYQLKPGKVGQKVIDGYKKVEEKFTDTFLEKDENSPSGYTLKTGKTAEKVTGAYQRIEEGVVGAYKKVENAFVDNFLEKVEENDNEEK</sequence>
<dbReference type="RefSeq" id="WP_349145011.1">
    <property type="nucleotide sequence ID" value="NZ_JBBMFC010000030.1"/>
</dbReference>
<organism evidence="1 2">
    <name type="scientific">Hominiventricola aquisgranensis</name>
    <dbReference type="NCBI Taxonomy" id="3133164"/>
    <lineage>
        <taxon>Bacteria</taxon>
        <taxon>Bacillati</taxon>
        <taxon>Bacillota</taxon>
        <taxon>Clostridia</taxon>
        <taxon>Lachnospirales</taxon>
        <taxon>Lachnospiraceae</taxon>
        <taxon>Hominiventricola</taxon>
    </lineage>
</organism>
<dbReference type="EMBL" id="JBBMFC010000030">
    <property type="protein sequence ID" value="MEQ2579857.1"/>
    <property type="molecule type" value="Genomic_DNA"/>
</dbReference>
<protein>
    <submittedName>
        <fullName evidence="1">Uncharacterized protein</fullName>
    </submittedName>
</protein>
<proteinExistence type="predicted"/>
<gene>
    <name evidence="1" type="ORF">WMO62_13670</name>
</gene>
<keyword evidence="2" id="KW-1185">Reference proteome</keyword>
<accession>A0ABV1I3V1</accession>
<evidence type="ECO:0000313" key="1">
    <source>
        <dbReference type="EMBL" id="MEQ2579857.1"/>
    </source>
</evidence>
<name>A0ABV1I3V1_9FIRM</name>
<dbReference type="Proteomes" id="UP001470288">
    <property type="component" value="Unassembled WGS sequence"/>
</dbReference>
<comment type="caution">
    <text evidence="1">The sequence shown here is derived from an EMBL/GenBank/DDBJ whole genome shotgun (WGS) entry which is preliminary data.</text>
</comment>
<reference evidence="1 2" key="1">
    <citation type="submission" date="2024-03" db="EMBL/GenBank/DDBJ databases">
        <title>Human intestinal bacterial collection.</title>
        <authorList>
            <person name="Pauvert C."/>
            <person name="Hitch T.C.A."/>
            <person name="Clavel T."/>
        </authorList>
    </citation>
    <scope>NUCLEOTIDE SEQUENCE [LARGE SCALE GENOMIC DNA]</scope>
    <source>
        <strain evidence="1 2">CLA-AA-H78B</strain>
    </source>
</reference>
<evidence type="ECO:0000313" key="2">
    <source>
        <dbReference type="Proteomes" id="UP001470288"/>
    </source>
</evidence>